<dbReference type="AlphaFoldDB" id="A0A6M0RS55"/>
<evidence type="ECO:0000313" key="3">
    <source>
        <dbReference type="Proteomes" id="UP000481033"/>
    </source>
</evidence>
<sequence length="455" mass="50320">MSSVVAETVAESVTTKECVFGQLADALASAHATINHYTLTISGEHSQFTRFNRARVRQTGQVSDGNLTLTLMQADRIASATVPFVGDFETDWPLLKTALDDLQAMVPQLPVDPFLVLPTGSASSRTVHQGELLAADAIASTLLDPVQSLDFTGIYAGGLIFRGYADSAGQHHWFESTSYSLDFSLFDPQNRAVKGTFAGSQWQQAQFIDKINQAKQQLTMMSRPAKTIERGQYRTYLAPAAVAELLHMFSWGGVGEADLQQGNSAFCLLRQGERQLSPKFNLRENFHQANTPRFNTYGEVAPLQLPIIEQGQLVNSLVSSRSAKEYQTPSNYASRGEHLRAPEILPGKLAADKILSSLDRGLYLSNLHYLNWSDHPNARVTGMTRYACFWVEHGEIVAPIENLRFDESLYQCFGDGLIDLTDFQETISSIDTYDQRSLGDSRVPGVLADDFTYTL</sequence>
<dbReference type="RefSeq" id="WP_163702038.1">
    <property type="nucleotide sequence ID" value="NZ_QXHD01000004.1"/>
</dbReference>
<keyword evidence="3" id="KW-1185">Reference proteome</keyword>
<accession>A0A6M0RS55</accession>
<gene>
    <name evidence="2" type="ORF">DXZ20_26370</name>
</gene>
<dbReference type="Pfam" id="PF19289">
    <property type="entry name" value="PmbA_TldD_3rd"/>
    <property type="match status" value="1"/>
</dbReference>
<dbReference type="InterPro" id="IPR036059">
    <property type="entry name" value="TldD/PmbA_sf"/>
</dbReference>
<organism evidence="2 3">
    <name type="scientific">Adonisia turfae CCMR0081</name>
    <dbReference type="NCBI Taxonomy" id="2292702"/>
    <lineage>
        <taxon>Bacteria</taxon>
        <taxon>Bacillati</taxon>
        <taxon>Cyanobacteriota</taxon>
        <taxon>Adonisia</taxon>
        <taxon>Adonisia turfae</taxon>
    </lineage>
</organism>
<dbReference type="EMBL" id="QXHD01000004">
    <property type="protein sequence ID" value="NEZ59105.1"/>
    <property type="molecule type" value="Genomic_DNA"/>
</dbReference>
<evidence type="ECO:0000313" key="2">
    <source>
        <dbReference type="EMBL" id="NEZ59105.1"/>
    </source>
</evidence>
<name>A0A6M0RS55_9CYAN</name>
<feature type="domain" description="Metalloprotease TldD/E C-terminal" evidence="1">
    <location>
        <begin position="231"/>
        <end position="450"/>
    </location>
</feature>
<proteinExistence type="predicted"/>
<reference evidence="2 3" key="1">
    <citation type="journal article" date="2020" name="Microb. Ecol.">
        <title>Ecogenomics of the Marine Benthic Filamentous Cyanobacterium Adonisia.</title>
        <authorList>
            <person name="Walter J.M."/>
            <person name="Coutinho F.H."/>
            <person name="Leomil L."/>
            <person name="Hargreaves P.I."/>
            <person name="Campeao M.E."/>
            <person name="Vieira V.V."/>
            <person name="Silva B.S."/>
            <person name="Fistarol G.O."/>
            <person name="Salomon P.S."/>
            <person name="Sawabe T."/>
            <person name="Mino S."/>
            <person name="Hosokawa M."/>
            <person name="Miyashita H."/>
            <person name="Maruyama F."/>
            <person name="van Verk M.C."/>
            <person name="Dutilh B.E."/>
            <person name="Thompson C.C."/>
            <person name="Thompson F.L."/>
        </authorList>
    </citation>
    <scope>NUCLEOTIDE SEQUENCE [LARGE SCALE GENOMIC DNA]</scope>
    <source>
        <strain evidence="2 3">CCMR0081</strain>
    </source>
</reference>
<protein>
    <submittedName>
        <fullName evidence="2">TldD/PmbA family protein</fullName>
    </submittedName>
</protein>
<evidence type="ECO:0000259" key="1">
    <source>
        <dbReference type="Pfam" id="PF19289"/>
    </source>
</evidence>
<dbReference type="PANTHER" id="PTHR43666">
    <property type="entry name" value="TLDD PROTEIN"/>
    <property type="match status" value="1"/>
</dbReference>
<dbReference type="PANTHER" id="PTHR43666:SF1">
    <property type="entry name" value="CONSERVED PROTEIN"/>
    <property type="match status" value="1"/>
</dbReference>
<dbReference type="Proteomes" id="UP000481033">
    <property type="component" value="Unassembled WGS sequence"/>
</dbReference>
<dbReference type="GO" id="GO:0008237">
    <property type="term" value="F:metallopeptidase activity"/>
    <property type="evidence" value="ECO:0007669"/>
    <property type="project" value="InterPro"/>
</dbReference>
<comment type="caution">
    <text evidence="2">The sequence shown here is derived from an EMBL/GenBank/DDBJ whole genome shotgun (WGS) entry which is preliminary data.</text>
</comment>
<dbReference type="GO" id="GO:0006508">
    <property type="term" value="P:proteolysis"/>
    <property type="evidence" value="ECO:0007669"/>
    <property type="project" value="InterPro"/>
</dbReference>
<dbReference type="SUPFAM" id="SSF111283">
    <property type="entry name" value="Putative modulator of DNA gyrase, PmbA/TldD"/>
    <property type="match status" value="1"/>
</dbReference>
<dbReference type="InterPro" id="IPR045569">
    <property type="entry name" value="Metalloprtase-TldD/E_C"/>
</dbReference>